<comment type="catalytic activity">
    <reaction evidence="19">
        <text>L-seryl-[protein] + ATP = O-phospho-L-seryl-[protein] + ADP + H(+)</text>
        <dbReference type="Rhea" id="RHEA:17989"/>
        <dbReference type="Rhea" id="RHEA-COMP:9863"/>
        <dbReference type="Rhea" id="RHEA-COMP:11604"/>
        <dbReference type="ChEBI" id="CHEBI:15378"/>
        <dbReference type="ChEBI" id="CHEBI:29999"/>
        <dbReference type="ChEBI" id="CHEBI:30616"/>
        <dbReference type="ChEBI" id="CHEBI:83421"/>
        <dbReference type="ChEBI" id="CHEBI:456216"/>
        <dbReference type="EC" id="2.7.11.1"/>
    </reaction>
</comment>
<dbReference type="GO" id="GO:0000723">
    <property type="term" value="P:telomere maintenance"/>
    <property type="evidence" value="ECO:0007669"/>
    <property type="project" value="TreeGrafter"/>
</dbReference>
<dbReference type="InterPro" id="IPR056802">
    <property type="entry name" value="ATR-like_M-HEAT"/>
</dbReference>
<dbReference type="InterPro" id="IPR012993">
    <property type="entry name" value="UME"/>
</dbReference>
<comment type="catalytic activity">
    <reaction evidence="18">
        <text>L-threonyl-[protein] + ATP = O-phospho-L-threonyl-[protein] + ADP + H(+)</text>
        <dbReference type="Rhea" id="RHEA:46608"/>
        <dbReference type="Rhea" id="RHEA-COMP:11060"/>
        <dbReference type="Rhea" id="RHEA-COMP:11605"/>
        <dbReference type="ChEBI" id="CHEBI:15378"/>
        <dbReference type="ChEBI" id="CHEBI:30013"/>
        <dbReference type="ChEBI" id="CHEBI:30616"/>
        <dbReference type="ChEBI" id="CHEBI:61977"/>
        <dbReference type="ChEBI" id="CHEBI:456216"/>
        <dbReference type="EC" id="2.7.11.1"/>
    </reaction>
</comment>
<evidence type="ECO:0000256" key="6">
    <source>
        <dbReference type="ARBA" id="ARBA00022679"/>
    </source>
</evidence>
<evidence type="ECO:0000256" key="7">
    <source>
        <dbReference type="ARBA" id="ARBA00022741"/>
    </source>
</evidence>
<dbReference type="InterPro" id="IPR003152">
    <property type="entry name" value="FATC_dom"/>
</dbReference>
<evidence type="ECO:0000313" key="24">
    <source>
        <dbReference type="Proteomes" id="UP000769528"/>
    </source>
</evidence>
<dbReference type="Pfam" id="PF25385">
    <property type="entry name" value="HEAT_MEC1_N"/>
    <property type="match status" value="2"/>
</dbReference>
<evidence type="ECO:0000256" key="14">
    <source>
        <dbReference type="ARBA" id="ARBA00023254"/>
    </source>
</evidence>
<feature type="domain" description="FATC" evidence="22">
    <location>
        <begin position="2228"/>
        <end position="2260"/>
    </location>
</feature>
<dbReference type="EMBL" id="JAEUBF010001377">
    <property type="protein sequence ID" value="KAH3667824.1"/>
    <property type="molecule type" value="Genomic_DNA"/>
</dbReference>
<feature type="domain" description="PI3K/PI4K catalytic" evidence="20">
    <location>
        <begin position="1931"/>
        <end position="2244"/>
    </location>
</feature>
<dbReference type="GO" id="GO:0000077">
    <property type="term" value="P:DNA damage checkpoint signaling"/>
    <property type="evidence" value="ECO:0007669"/>
    <property type="project" value="TreeGrafter"/>
</dbReference>
<dbReference type="GO" id="GO:0005524">
    <property type="term" value="F:ATP binding"/>
    <property type="evidence" value="ECO:0007669"/>
    <property type="project" value="UniProtKB-KW"/>
</dbReference>
<evidence type="ECO:0000256" key="8">
    <source>
        <dbReference type="ARBA" id="ARBA00022763"/>
    </source>
</evidence>
<keyword evidence="6" id="KW-0808">Transferase</keyword>
<protein>
    <recommendedName>
        <fullName evidence="4">Serine/threonine-protein kinase MEC1</fullName>
        <ecNumber evidence="3">2.7.11.1</ecNumber>
    </recommendedName>
    <alternativeName>
        <fullName evidence="17">ATR homolog</fullName>
    </alternativeName>
    <alternativeName>
        <fullName evidence="16">DNA-damage checkpoint kinase MEC1</fullName>
    </alternativeName>
    <alternativeName>
        <fullName evidence="15">Mitosis entry checkpoint protein 1</fullName>
    </alternativeName>
</protein>
<keyword evidence="10" id="KW-0067">ATP-binding</keyword>
<dbReference type="OrthoDB" id="381190at2759"/>
<evidence type="ECO:0000256" key="10">
    <source>
        <dbReference type="ARBA" id="ARBA00022840"/>
    </source>
</evidence>
<evidence type="ECO:0000256" key="9">
    <source>
        <dbReference type="ARBA" id="ARBA00022777"/>
    </source>
</evidence>
<evidence type="ECO:0000256" key="17">
    <source>
        <dbReference type="ARBA" id="ARBA00033001"/>
    </source>
</evidence>
<dbReference type="Pfam" id="PF25030">
    <property type="entry name" value="M-HEAT_ATR"/>
    <property type="match status" value="1"/>
</dbReference>
<dbReference type="EC" id="2.7.11.1" evidence="3"/>
<accession>A0A9P8PAC2</accession>
<dbReference type="InterPro" id="IPR011009">
    <property type="entry name" value="Kinase-like_dom_sf"/>
</dbReference>
<gene>
    <name evidence="23" type="ORF">WICMUC_005224</name>
</gene>
<evidence type="ECO:0000256" key="13">
    <source>
        <dbReference type="ARBA" id="ARBA00023242"/>
    </source>
</evidence>
<evidence type="ECO:0000259" key="22">
    <source>
        <dbReference type="PROSITE" id="PS51190"/>
    </source>
</evidence>
<dbReference type="GO" id="GO:0006281">
    <property type="term" value="P:DNA repair"/>
    <property type="evidence" value="ECO:0007669"/>
    <property type="project" value="UniProtKB-KW"/>
</dbReference>
<dbReference type="GO" id="GO:0005694">
    <property type="term" value="C:chromosome"/>
    <property type="evidence" value="ECO:0007669"/>
    <property type="project" value="TreeGrafter"/>
</dbReference>
<evidence type="ECO:0000256" key="11">
    <source>
        <dbReference type="ARBA" id="ARBA00022853"/>
    </source>
</evidence>
<dbReference type="SMART" id="SM00146">
    <property type="entry name" value="PI3Kc"/>
    <property type="match status" value="1"/>
</dbReference>
<keyword evidence="7" id="KW-0547">Nucleotide-binding</keyword>
<evidence type="ECO:0000313" key="23">
    <source>
        <dbReference type="EMBL" id="KAH3667824.1"/>
    </source>
</evidence>
<dbReference type="Pfam" id="PF00454">
    <property type="entry name" value="PI3_PI4_kinase"/>
    <property type="match status" value="1"/>
</dbReference>
<dbReference type="Pfam" id="PF08064">
    <property type="entry name" value="UME"/>
    <property type="match status" value="1"/>
</dbReference>
<evidence type="ECO:0000256" key="16">
    <source>
        <dbReference type="ARBA" id="ARBA00030459"/>
    </source>
</evidence>
<keyword evidence="14" id="KW-0469">Meiosis</keyword>
<evidence type="ECO:0000256" key="2">
    <source>
        <dbReference type="ARBA" id="ARBA00010769"/>
    </source>
</evidence>
<dbReference type="Pfam" id="PF02259">
    <property type="entry name" value="FAT"/>
    <property type="match status" value="1"/>
</dbReference>
<evidence type="ECO:0000256" key="4">
    <source>
        <dbReference type="ARBA" id="ARBA00021345"/>
    </source>
</evidence>
<dbReference type="GO" id="GO:0004674">
    <property type="term" value="F:protein serine/threonine kinase activity"/>
    <property type="evidence" value="ECO:0007669"/>
    <property type="project" value="UniProtKB-KW"/>
</dbReference>
<dbReference type="InterPro" id="IPR058681">
    <property type="entry name" value="HEAT_MEC1_N"/>
</dbReference>
<feature type="domain" description="FAT" evidence="21">
    <location>
        <begin position="1273"/>
        <end position="1823"/>
    </location>
</feature>
<dbReference type="SUPFAM" id="SSF56112">
    <property type="entry name" value="Protein kinase-like (PK-like)"/>
    <property type="match status" value="1"/>
</dbReference>
<evidence type="ECO:0000256" key="18">
    <source>
        <dbReference type="ARBA" id="ARBA00047899"/>
    </source>
</evidence>
<dbReference type="Gene3D" id="3.30.1010.10">
    <property type="entry name" value="Phosphatidylinositol 3-kinase Catalytic Subunit, Chain A, domain 4"/>
    <property type="match status" value="1"/>
</dbReference>
<evidence type="ECO:0000256" key="12">
    <source>
        <dbReference type="ARBA" id="ARBA00023204"/>
    </source>
</evidence>
<dbReference type="PANTHER" id="PTHR11139">
    <property type="entry name" value="ATAXIA TELANGIECTASIA MUTATED ATM -RELATED"/>
    <property type="match status" value="1"/>
</dbReference>
<evidence type="ECO:0000256" key="19">
    <source>
        <dbReference type="ARBA" id="ARBA00048679"/>
    </source>
</evidence>
<dbReference type="Pfam" id="PF02260">
    <property type="entry name" value="FATC"/>
    <property type="match status" value="1"/>
</dbReference>
<keyword evidence="9" id="KW-0418">Kinase</keyword>
<keyword evidence="12" id="KW-0234">DNA repair</keyword>
<reference evidence="23" key="1">
    <citation type="journal article" date="2021" name="Open Biol.">
        <title>Shared evolutionary footprints suggest mitochondrial oxidative damage underlies multiple complex I losses in fungi.</title>
        <authorList>
            <person name="Schikora-Tamarit M.A."/>
            <person name="Marcet-Houben M."/>
            <person name="Nosek J."/>
            <person name="Gabaldon T."/>
        </authorList>
    </citation>
    <scope>NUCLEOTIDE SEQUENCE</scope>
    <source>
        <strain evidence="23">CBS6341</strain>
    </source>
</reference>
<evidence type="ECO:0000259" key="20">
    <source>
        <dbReference type="PROSITE" id="PS50290"/>
    </source>
</evidence>
<keyword evidence="11" id="KW-0156">Chromatin regulator</keyword>
<dbReference type="InterPro" id="IPR050517">
    <property type="entry name" value="DDR_Repair_Kinase"/>
</dbReference>
<evidence type="ECO:0000256" key="5">
    <source>
        <dbReference type="ARBA" id="ARBA00022527"/>
    </source>
</evidence>
<dbReference type="GO" id="GO:0005634">
    <property type="term" value="C:nucleus"/>
    <property type="evidence" value="ECO:0007669"/>
    <property type="project" value="UniProtKB-SubCell"/>
</dbReference>
<comment type="similarity">
    <text evidence="2">Belongs to the PI3/PI4-kinase family. ATM subfamily.</text>
</comment>
<comment type="caution">
    <text evidence="23">The sequence shown here is derived from an EMBL/GenBank/DDBJ whole genome shotgun (WGS) entry which is preliminary data.</text>
</comment>
<keyword evidence="5" id="KW-0723">Serine/threonine-protein kinase</keyword>
<name>A0A9P8PAC2_9ASCO</name>
<evidence type="ECO:0000256" key="1">
    <source>
        <dbReference type="ARBA" id="ARBA00004123"/>
    </source>
</evidence>
<organism evidence="23 24">
    <name type="scientific">Wickerhamomyces mucosus</name>
    <dbReference type="NCBI Taxonomy" id="1378264"/>
    <lineage>
        <taxon>Eukaryota</taxon>
        <taxon>Fungi</taxon>
        <taxon>Dikarya</taxon>
        <taxon>Ascomycota</taxon>
        <taxon>Saccharomycotina</taxon>
        <taxon>Saccharomycetes</taxon>
        <taxon>Phaffomycetales</taxon>
        <taxon>Wickerhamomycetaceae</taxon>
        <taxon>Wickerhamomyces</taxon>
    </lineage>
</organism>
<keyword evidence="13" id="KW-0539">Nucleus</keyword>
<dbReference type="InterPro" id="IPR016024">
    <property type="entry name" value="ARM-type_fold"/>
</dbReference>
<dbReference type="PROSITE" id="PS51190">
    <property type="entry name" value="FATC"/>
    <property type="match status" value="1"/>
</dbReference>
<evidence type="ECO:0000256" key="15">
    <source>
        <dbReference type="ARBA" id="ARBA00029679"/>
    </source>
</evidence>
<dbReference type="SMART" id="SM00802">
    <property type="entry name" value="UME"/>
    <property type="match status" value="1"/>
</dbReference>
<keyword evidence="8" id="KW-0227">DNA damage</keyword>
<dbReference type="InterPro" id="IPR057564">
    <property type="entry name" value="HEAT_ATR"/>
</dbReference>
<reference evidence="23" key="2">
    <citation type="submission" date="2021-01" db="EMBL/GenBank/DDBJ databases">
        <authorList>
            <person name="Schikora-Tamarit M.A."/>
        </authorList>
    </citation>
    <scope>NUCLEOTIDE SEQUENCE</scope>
    <source>
        <strain evidence="23">CBS6341</strain>
    </source>
</reference>
<dbReference type="PROSITE" id="PS51189">
    <property type="entry name" value="FAT"/>
    <property type="match status" value="1"/>
</dbReference>
<dbReference type="Pfam" id="PF23593">
    <property type="entry name" value="HEAT_ATR"/>
    <property type="match status" value="1"/>
</dbReference>
<dbReference type="Proteomes" id="UP000769528">
    <property type="component" value="Unassembled WGS sequence"/>
</dbReference>
<dbReference type="InterPro" id="IPR014009">
    <property type="entry name" value="PIK_FAT"/>
</dbReference>
<dbReference type="PROSITE" id="PS00916">
    <property type="entry name" value="PI3_4_KINASE_2"/>
    <property type="match status" value="1"/>
</dbReference>
<dbReference type="Gene3D" id="1.10.1070.11">
    <property type="entry name" value="Phosphatidylinositol 3-/4-kinase, catalytic domain"/>
    <property type="match status" value="1"/>
</dbReference>
<dbReference type="SMART" id="SM01343">
    <property type="entry name" value="FATC"/>
    <property type="match status" value="1"/>
</dbReference>
<dbReference type="InterPro" id="IPR003151">
    <property type="entry name" value="PIK-rel_kinase_FAT"/>
</dbReference>
<dbReference type="InterPro" id="IPR018936">
    <property type="entry name" value="PI3/4_kinase_CS"/>
</dbReference>
<dbReference type="CDD" id="cd00892">
    <property type="entry name" value="PIKKc_ATR"/>
    <property type="match status" value="1"/>
</dbReference>
<dbReference type="InterPro" id="IPR000403">
    <property type="entry name" value="PI3/4_kinase_cat_dom"/>
</dbReference>
<dbReference type="InterPro" id="IPR036940">
    <property type="entry name" value="PI3/4_kinase_cat_sf"/>
</dbReference>
<dbReference type="PROSITE" id="PS50290">
    <property type="entry name" value="PI3_4_KINASE_3"/>
    <property type="match status" value="1"/>
</dbReference>
<keyword evidence="24" id="KW-1185">Reference proteome</keyword>
<dbReference type="SUPFAM" id="SSF48371">
    <property type="entry name" value="ARM repeat"/>
    <property type="match status" value="1"/>
</dbReference>
<dbReference type="PANTHER" id="PTHR11139:SF125">
    <property type="entry name" value="SERINE_THREONINE-PROTEIN KINASE MEC1"/>
    <property type="match status" value="1"/>
</dbReference>
<proteinExistence type="inferred from homology"/>
<comment type="subcellular location">
    <subcellularLocation>
        <location evidence="1">Nucleus</location>
    </subcellularLocation>
</comment>
<sequence>MNGSNIAIDALKELVEAVINGDTQQSDHLKVLNLIVKHGIRSDKLPSGFKSSKNEWLSKCLVAMDTIIEKDIILLIQQSDEPSMSIYKWIVTELIPLLSNNEDHLLLNVKQVIITIIISVSTTSKTFRCKLDIRKFFIQSLEQRLDTLKKVSLNHIELLGTLSICCNLFFLLTDFELRRRLMLDSSYDQVLESAARTIDFIMKSLTSNKLDRSVLEKIKSKMILYCTNYSVNDQFISLNKLNFLLEYLHESIYSPLLESEKSTQVSLAHSLLKVYQICLKLGDTRRFINGFQFDSVFEMAQNKNFIPVLTKSLNFIKDYQRGIFQKNPKFDDNEFDSMIHFINEINSNNSSNEYDRLLFLPDGFKSVSSVEQWSQITDDYVGKNKIDKIERYLIINSIGDIFCLQSGSINKELFLCEKCSSNSLNLKNIRSERPEIPKELIPLYESTLKMLLKDDDLMVQMALLLTIYKIFMHYQPTSIKDKNPIYKYILKCLRSSNRDLRMLSIRILPHYMNSKQDVDDFIPEEIFSVLESFDLVNKPHLAESTIMTWSALAINTDREVLHPILLKLVNFLGSSNTFQSAIAFHELQIIALTKSKTPWQLLSPIMDSLSLTIAQQYHTKPLLGKKISLLVGLSVETILSRASAHIIPYSLTYYKNDIIGKIAEIQNISKIDLILKNRSRIFAVLLTTVSDINENKLMSILRNAAPQMMQHTVQELITINPTIWETLKLYSPNAKNEALIKKTLNFILKYYDSDLQGSDALNKYFQTNILALIQYLSDTIRNIKGLQSYNEKLKALYAIEIIAEISGNTIVAALPQIYTCLQAALEIHLLKQPTLRAWKILIRRLEDTHIVTMLDQTIATVVQKWDEFDPNSQSEAEQLISAIFSRSETFKIKHINAFYSLANIDRLATIYAKVLNIMEKYDKPHSLLLDIIRRCKNDNKVVVKQALVDLKRFLKQYQNEFYNIFLSKSSFAPLLSSLLSALLDVLHKFKEIDDICIHSSKCLGLIGALDPAKFEIERKQDQLIIPSDFEDSKDCIRFLIKLLNDYLVPAFWASENPRKQLFLAFAMQESLKFCDLDSSKVDIESLDPNSREYMLWNQFSDIAKSTLTPLSSSKFIASVSSYDPLLYPIFNIRKGHSKWIRELTLDLTKKATKGAGSKIFTICSSLIREQDPSISSFLLPYVTLSVLIHDESGLEVENIEKEIMFVLSTDIDEVHHLATESLKQSYESIFSLLDYFRKWVFSRKELMKRRNIREKDPAVQIVNKLLKRISQTVMAKRSFQSNSHERAILYMEQCIKSDDFGFGNFDALQKSYANIGDYDSLNGVLKVFSTKSLDDRITQLEYSDNWKMAQDCFAALSNFEITASIEPNTRLLKSLFDHNLYHESLEKLESLVDTNSTMMKKEWLDIGLEASVMSGRMNYINDWVKRLELNDRMTDNENLLNYHISKVLMSKNETELMESLERVYLILAGALGLNRGNSLSRNRSSLVLLHAISDLEDIICRNYSNFDNFKALMDSKLNFSSNDFKSSWIISSIRKTANFLSNNPENLLDIAETWIASSKISRKHNRIDLATSSIMNAIGFKNENTDFEYAKLLWAQGDHPRALKFMEELRDDLSKGKGPSLSTRDKAAIQLKYTKWLDFSNNTSSTKIIEEYNAAIAMDQSWEKPYYALGRYHNKLLESKTNNANEKSSIMEFSGDSERRTISYYLRALQCGTKYLYEALPKIVTVWLDFADHVDQVPTDLNDASRTSVSHARKKVLQMILDEIATVSVKLPKYYWYTVFSQLLSRLVHSHKKTSSHIIQISYLVLNEYPSHALWKVLAQYKSNQEDRSKAAKKILELFLSNKDSKHGNANTLNTGKKLFNELIGVCKKPVPKTKGPLSLKDDFNFDLRSVPCPLVVPVESNFDITLPASVQAIKNHNPFPSSSRVTIVRFENRVDVLSSMQQPRHLYIKGSDGRIYGILCKPNDDLRKDAKLMEFTTMISHLLHKDYESEQRKLHIKTYAVVPLNENYGIIEWVDRSRTMRDILRTHYANMNLTLDLPLIKRVLDGDFDIPTKAALFKEKILSKYPPVLHQWFIESFPDPSTWYRARNNYTRTTAVMSMVGYILGLGDRHGENLLFKEDDGGILHVDFDCLFERGLELAVPERVPFRLTANMIDAFGITGVEGTFRKSCEVTLNLLRTNEIILMNILESFLHDPIMDWSRKKSKNTPQTALSTIRRKLRGILDKEGIPMSVQGQAEVLIQQATSLENLCQMYIGWMAFW</sequence>
<evidence type="ECO:0000259" key="21">
    <source>
        <dbReference type="PROSITE" id="PS51189"/>
    </source>
</evidence>
<evidence type="ECO:0000256" key="3">
    <source>
        <dbReference type="ARBA" id="ARBA00012513"/>
    </source>
</evidence>